<protein>
    <submittedName>
        <fullName evidence="1">Unannotated protein</fullName>
    </submittedName>
</protein>
<proteinExistence type="predicted"/>
<dbReference type="EMBL" id="CAFBOD010000019">
    <property type="protein sequence ID" value="CAB4983642.1"/>
    <property type="molecule type" value="Genomic_DNA"/>
</dbReference>
<dbReference type="EMBL" id="CAFBPM010000055">
    <property type="protein sequence ID" value="CAB5034142.1"/>
    <property type="molecule type" value="Genomic_DNA"/>
</dbReference>
<evidence type="ECO:0000313" key="2">
    <source>
        <dbReference type="EMBL" id="CAB5034142.1"/>
    </source>
</evidence>
<gene>
    <name evidence="1" type="ORF">UFOPK3903_01328</name>
    <name evidence="2" type="ORF">UFOPK4112_01991</name>
</gene>
<evidence type="ECO:0000313" key="1">
    <source>
        <dbReference type="EMBL" id="CAB4983642.1"/>
    </source>
</evidence>
<name>A0A6J7MX92_9ZZZZ</name>
<dbReference type="AlphaFoldDB" id="A0A6J7MX92"/>
<accession>A0A6J7MX92</accession>
<sequence>MTTTKNHNIQPIDPLISEAYQTLSDTLKEEFHERASIIEFDSNIPRDHAERLAMDAVLVKMNAEK</sequence>
<organism evidence="1">
    <name type="scientific">freshwater metagenome</name>
    <dbReference type="NCBI Taxonomy" id="449393"/>
    <lineage>
        <taxon>unclassified sequences</taxon>
        <taxon>metagenomes</taxon>
        <taxon>ecological metagenomes</taxon>
    </lineage>
</organism>
<reference evidence="1" key="1">
    <citation type="submission" date="2020-05" db="EMBL/GenBank/DDBJ databases">
        <authorList>
            <person name="Chiriac C."/>
            <person name="Salcher M."/>
            <person name="Ghai R."/>
            <person name="Kavagutti S V."/>
        </authorList>
    </citation>
    <scope>NUCLEOTIDE SEQUENCE</scope>
</reference>